<evidence type="ECO:0000313" key="1">
    <source>
        <dbReference type="EMBL" id="MBB3210755.1"/>
    </source>
</evidence>
<protein>
    <submittedName>
        <fullName evidence="1">Uncharacterized protein</fullName>
    </submittedName>
</protein>
<evidence type="ECO:0000313" key="2">
    <source>
        <dbReference type="Proteomes" id="UP000536179"/>
    </source>
</evidence>
<reference evidence="1 2" key="1">
    <citation type="submission" date="2020-08" db="EMBL/GenBank/DDBJ databases">
        <title>Genomic Encyclopedia of Type Strains, Phase III (KMG-III): the genomes of soil and plant-associated and newly described type strains.</title>
        <authorList>
            <person name="Whitman W."/>
        </authorList>
    </citation>
    <scope>NUCLEOTIDE SEQUENCE [LARGE SCALE GENOMIC DNA]</scope>
    <source>
        <strain evidence="1 2">CECT 8075</strain>
    </source>
</reference>
<dbReference type="EMBL" id="JACHXU010000069">
    <property type="protein sequence ID" value="MBB3210755.1"/>
    <property type="molecule type" value="Genomic_DNA"/>
</dbReference>
<comment type="caution">
    <text evidence="1">The sequence shown here is derived from an EMBL/GenBank/DDBJ whole genome shotgun (WGS) entry which is preliminary data.</text>
</comment>
<dbReference type="AlphaFoldDB" id="A0A7W5E5U1"/>
<name>A0A7W5E5U1_9BACT</name>
<proteinExistence type="predicted"/>
<organism evidence="1 2">
    <name type="scientific">Aporhodopirellula rubra</name>
    <dbReference type="NCBI Taxonomy" id="980271"/>
    <lineage>
        <taxon>Bacteria</taxon>
        <taxon>Pseudomonadati</taxon>
        <taxon>Planctomycetota</taxon>
        <taxon>Planctomycetia</taxon>
        <taxon>Pirellulales</taxon>
        <taxon>Pirellulaceae</taxon>
        <taxon>Aporhodopirellula</taxon>
    </lineage>
</organism>
<keyword evidence="2" id="KW-1185">Reference proteome</keyword>
<sequence length="98" mass="11129">MLGVPRLLAFRIEQDDSDGRESFGPYTYRIYDGDRLIARFWHDYRGDDHGIDLLVGTKLDWPFGRFFEFVGGGGPEPLCVTERGASYLQSCLAAHRDA</sequence>
<dbReference type="Proteomes" id="UP000536179">
    <property type="component" value="Unassembled WGS sequence"/>
</dbReference>
<accession>A0A7W5E5U1</accession>
<gene>
    <name evidence="1" type="ORF">FHS27_006603</name>
</gene>